<dbReference type="Proteomes" id="UP000008021">
    <property type="component" value="Chromosome 9"/>
</dbReference>
<sequence>MGCCVSRSTATATAELRQVAVDATAAMVMDLDGTMARLEAPVAARVALGGDAYSCFICGADELDYGAPARAMGDDEALQPGQLYFVLPVSALRRPLSGHDMAALAVKASAALSSIGVSMSSATRRKDDRDGAAASGKRRRTSRVAPLAVVSGIDAHATSLMAKTRKCGRRRACVRRLSVVFRDGSMAQFAAPGSTVRDALGGERASSSASTCFVCCSDELRFDEPARAMAAHDALRPGQLYFVLPVSALHRPLSGQDMAALAVKAIAALGASATAAAAAGGSSSSVSSRGKNARPAGKPRPQATARVAPLVAADADHVYGGYDSQKTVRGARTARINGGGSIARQRAGLQRLSAISEGDTAVRRPASGGDLGVALERRQRRAREGQSGSGGGDRGRRGRLAVGRKKTGHENDRVLATLGPATALSTAALHALSAGHDATASAVLPPRPRTRKGRLRLATATHVGILSKMAASGGGFFCTCGGGVEGGRSSAGGGGGGTTDGRGQRAEPADNGTAT</sequence>
<reference evidence="2" key="1">
    <citation type="submission" date="2015-04" db="UniProtKB">
        <authorList>
            <consortium name="EnsemblPlants"/>
        </authorList>
    </citation>
    <scope>IDENTIFICATION</scope>
</reference>
<dbReference type="PANTHER" id="PTHR33052">
    <property type="entry name" value="DUF4228 DOMAIN PROTEIN-RELATED"/>
    <property type="match status" value="1"/>
</dbReference>
<dbReference type="Pfam" id="PF14009">
    <property type="entry name" value="PADRE"/>
    <property type="match status" value="2"/>
</dbReference>
<accession>A0A0E0ETL1</accession>
<dbReference type="InterPro" id="IPR025322">
    <property type="entry name" value="PADRE_dom"/>
</dbReference>
<dbReference type="AlphaFoldDB" id="A0A0E0ETL1"/>
<feature type="compositionally biased region" description="Low complexity" evidence="1">
    <location>
        <begin position="280"/>
        <end position="290"/>
    </location>
</feature>
<feature type="compositionally biased region" description="Basic residues" evidence="1">
    <location>
        <begin position="396"/>
        <end position="407"/>
    </location>
</feature>
<dbReference type="EnsemblPlants" id="OMERI09G11640.1">
    <property type="protein sequence ID" value="OMERI09G11640.1"/>
    <property type="gene ID" value="OMERI09G11640"/>
</dbReference>
<feature type="compositionally biased region" description="Gly residues" evidence="1">
    <location>
        <begin position="487"/>
        <end position="500"/>
    </location>
</feature>
<feature type="region of interest" description="Disordered" evidence="1">
    <location>
        <begin position="280"/>
        <end position="305"/>
    </location>
</feature>
<name>A0A0E0ETL1_9ORYZ</name>
<keyword evidence="3" id="KW-1185">Reference proteome</keyword>
<feature type="region of interest" description="Disordered" evidence="1">
    <location>
        <begin position="121"/>
        <end position="143"/>
    </location>
</feature>
<protein>
    <recommendedName>
        <fullName evidence="4">DUF4228 domain-containing protein</fullName>
    </recommendedName>
</protein>
<evidence type="ECO:0000313" key="3">
    <source>
        <dbReference type="Proteomes" id="UP000008021"/>
    </source>
</evidence>
<dbReference type="HOGENOM" id="CLU_529359_0_0_1"/>
<evidence type="ECO:0000256" key="1">
    <source>
        <dbReference type="SAM" id="MobiDB-lite"/>
    </source>
</evidence>
<reference evidence="2" key="2">
    <citation type="submission" date="2018-05" db="EMBL/GenBank/DDBJ databases">
        <title>OmerRS3 (Oryza meridionalis Reference Sequence Version 3).</title>
        <authorList>
            <person name="Zhang J."/>
            <person name="Kudrna D."/>
            <person name="Lee S."/>
            <person name="Talag J."/>
            <person name="Welchert J."/>
            <person name="Wing R.A."/>
        </authorList>
    </citation>
    <scope>NUCLEOTIDE SEQUENCE [LARGE SCALE GENOMIC DNA]</scope>
    <source>
        <strain evidence="2">cv. OR44</strain>
    </source>
</reference>
<organism evidence="2">
    <name type="scientific">Oryza meridionalis</name>
    <dbReference type="NCBI Taxonomy" id="40149"/>
    <lineage>
        <taxon>Eukaryota</taxon>
        <taxon>Viridiplantae</taxon>
        <taxon>Streptophyta</taxon>
        <taxon>Embryophyta</taxon>
        <taxon>Tracheophyta</taxon>
        <taxon>Spermatophyta</taxon>
        <taxon>Magnoliopsida</taxon>
        <taxon>Liliopsida</taxon>
        <taxon>Poales</taxon>
        <taxon>Poaceae</taxon>
        <taxon>BOP clade</taxon>
        <taxon>Oryzoideae</taxon>
        <taxon>Oryzeae</taxon>
        <taxon>Oryzinae</taxon>
        <taxon>Oryza</taxon>
    </lineage>
</organism>
<dbReference type="eggNOG" id="ENOG502RZ4Y">
    <property type="taxonomic scope" value="Eukaryota"/>
</dbReference>
<evidence type="ECO:0000313" key="2">
    <source>
        <dbReference type="EnsemblPlants" id="OMERI09G11640.1"/>
    </source>
</evidence>
<feature type="region of interest" description="Disordered" evidence="1">
    <location>
        <begin position="359"/>
        <end position="410"/>
    </location>
</feature>
<proteinExistence type="predicted"/>
<evidence type="ECO:0008006" key="4">
    <source>
        <dbReference type="Google" id="ProtNLM"/>
    </source>
</evidence>
<dbReference type="Gramene" id="OMERI09G11640.1">
    <property type="protein sequence ID" value="OMERI09G11640.1"/>
    <property type="gene ID" value="OMERI09G11640"/>
</dbReference>
<feature type="region of interest" description="Disordered" evidence="1">
    <location>
        <begin position="487"/>
        <end position="515"/>
    </location>
</feature>